<dbReference type="AlphaFoldDB" id="A0A835UBT0"/>
<name>A0A835UBT0_VANPL</name>
<evidence type="ECO:0000259" key="1">
    <source>
        <dbReference type="Pfam" id="PF13966"/>
    </source>
</evidence>
<dbReference type="Pfam" id="PF13966">
    <property type="entry name" value="zf-RVT"/>
    <property type="match status" value="1"/>
</dbReference>
<dbReference type="InterPro" id="IPR026960">
    <property type="entry name" value="RVT-Znf"/>
</dbReference>
<proteinExistence type="predicted"/>
<gene>
    <name evidence="2" type="ORF">HPP92_024717</name>
</gene>
<organism evidence="2 3">
    <name type="scientific">Vanilla planifolia</name>
    <name type="common">Vanilla</name>
    <dbReference type="NCBI Taxonomy" id="51239"/>
    <lineage>
        <taxon>Eukaryota</taxon>
        <taxon>Viridiplantae</taxon>
        <taxon>Streptophyta</taxon>
        <taxon>Embryophyta</taxon>
        <taxon>Tracheophyta</taxon>
        <taxon>Spermatophyta</taxon>
        <taxon>Magnoliopsida</taxon>
        <taxon>Liliopsida</taxon>
        <taxon>Asparagales</taxon>
        <taxon>Orchidaceae</taxon>
        <taxon>Vanilloideae</taxon>
        <taxon>Vanilleae</taxon>
        <taxon>Vanilla</taxon>
    </lineage>
</organism>
<reference evidence="2 3" key="1">
    <citation type="journal article" date="2020" name="Nat. Food">
        <title>A phased Vanilla planifolia genome enables genetic improvement of flavour and production.</title>
        <authorList>
            <person name="Hasing T."/>
            <person name="Tang H."/>
            <person name="Brym M."/>
            <person name="Khazi F."/>
            <person name="Huang T."/>
            <person name="Chambers A.H."/>
        </authorList>
    </citation>
    <scope>NUCLEOTIDE SEQUENCE [LARGE SCALE GENOMIC DNA]</scope>
    <source>
        <tissue evidence="2">Leaf</tissue>
    </source>
</reference>
<dbReference type="EMBL" id="JADCNL010000013">
    <property type="protein sequence ID" value="KAG0455425.1"/>
    <property type="molecule type" value="Genomic_DNA"/>
</dbReference>
<dbReference type="Proteomes" id="UP000636800">
    <property type="component" value="Chromosome 13"/>
</dbReference>
<keyword evidence="3" id="KW-1185">Reference proteome</keyword>
<protein>
    <recommendedName>
        <fullName evidence="1">Reverse transcriptase zinc-binding domain-containing protein</fullName>
    </recommendedName>
</protein>
<evidence type="ECO:0000313" key="2">
    <source>
        <dbReference type="EMBL" id="KAG0455425.1"/>
    </source>
</evidence>
<accession>A0A835UBT0</accession>
<sequence length="283" mass="31658">MINNGKLYAHLILRARSLELGRPLNDCNQYKWIWKLKVAPKVRVFIWRIIWKSLPSAAWLARRDLADSYICPWGCPVAKTLCHALWDCPHAQEVWDTWHARTAIAVVSGDVCVSSGESFLQSFCGYGEAAGRRCSGDMMHMATIAITLYNIWGNRCARKHNEPTMSSALLIRKVRLDVSIAAKRHNEYASKLNENFSNSPELTVALHWVPSPAKWILINCDAAVGNDIAGVGIVIRDHLGKPLRIVGKRFISHACEAMDTLAILEALNVVKQSFSESPAVEIQ</sequence>
<comment type="caution">
    <text evidence="2">The sequence shown here is derived from an EMBL/GenBank/DDBJ whole genome shotgun (WGS) entry which is preliminary data.</text>
</comment>
<feature type="domain" description="Reverse transcriptase zinc-binding" evidence="1">
    <location>
        <begin position="25"/>
        <end position="95"/>
    </location>
</feature>
<evidence type="ECO:0000313" key="3">
    <source>
        <dbReference type="Proteomes" id="UP000636800"/>
    </source>
</evidence>